<feature type="region of interest" description="Disordered" evidence="1">
    <location>
        <begin position="1"/>
        <end position="35"/>
    </location>
</feature>
<evidence type="ECO:0000313" key="2">
    <source>
        <dbReference type="EMBL" id="AFH63981.2"/>
    </source>
</evidence>
<dbReference type="EMBL" id="CP003422">
    <property type="protein sequence ID" value="AFH63981.2"/>
    <property type="molecule type" value="Genomic_DNA"/>
</dbReference>
<reference evidence="2 3" key="1">
    <citation type="submission" date="2013-06" db="EMBL/GenBank/DDBJ databases">
        <title>Complete genome sequence of Paenibacillus mucilaginosus K02.</title>
        <authorList>
            <person name="Xiao B."/>
            <person name="Sun L."/>
            <person name="Xiao L."/>
            <person name="Lian B."/>
        </authorList>
    </citation>
    <scope>NUCLEOTIDE SEQUENCE [LARGE SCALE GENOMIC DNA]</scope>
    <source>
        <strain evidence="2 3">K02</strain>
    </source>
</reference>
<dbReference type="Proteomes" id="UP000007392">
    <property type="component" value="Chromosome"/>
</dbReference>
<sequence>MAAVKQAERRGTRQMNGQHEEQRSEQQKENKEQAGGLPREIAVYCLSGILTYPNFMQELGESLAQRLRVPGMRAAAQQLYPYGDRSRGGLRQLHETRGDLLLPAGRPERSLGGSRAAEELLAAGDAPGTLLLLAGHSAGGIAAVQAASILMCRTGRPPASLRVVMIGAPKCPVPPELQDYTLYIRAVNQGGRAPDPVTRLGSWGGWSRGRGGLPYWQAEKYAPSVRMSLALAGGHPDYFRSSSAYRDEAGMSNLDKVLNAIVGWLDLPTWMEGQSEDDDANKGHRNLGSL</sequence>
<evidence type="ECO:0000313" key="3">
    <source>
        <dbReference type="Proteomes" id="UP000007392"/>
    </source>
</evidence>
<name>I0BNN4_9BACL</name>
<dbReference type="InterPro" id="IPR029058">
    <property type="entry name" value="AB_hydrolase_fold"/>
</dbReference>
<dbReference type="KEGG" id="pmw:B2K_25405"/>
<dbReference type="AlphaFoldDB" id="I0BNN4"/>
<evidence type="ECO:0000256" key="1">
    <source>
        <dbReference type="SAM" id="MobiDB-lite"/>
    </source>
</evidence>
<gene>
    <name evidence="2" type="ORF">B2K_25405</name>
</gene>
<feature type="compositionally biased region" description="Basic and acidic residues" evidence="1">
    <location>
        <begin position="18"/>
        <end position="32"/>
    </location>
</feature>
<evidence type="ECO:0008006" key="4">
    <source>
        <dbReference type="Google" id="ProtNLM"/>
    </source>
</evidence>
<accession>I0BNN4</accession>
<dbReference type="SUPFAM" id="SSF53474">
    <property type="entry name" value="alpha/beta-Hydrolases"/>
    <property type="match status" value="2"/>
</dbReference>
<feature type="compositionally biased region" description="Basic and acidic residues" evidence="1">
    <location>
        <begin position="1"/>
        <end position="11"/>
    </location>
</feature>
<proteinExistence type="predicted"/>
<protein>
    <recommendedName>
        <fullName evidence="4">Fungal lipase-like domain-containing protein</fullName>
    </recommendedName>
</protein>
<organism evidence="2 3">
    <name type="scientific">Paenibacillus mucilaginosus K02</name>
    <dbReference type="NCBI Taxonomy" id="997761"/>
    <lineage>
        <taxon>Bacteria</taxon>
        <taxon>Bacillati</taxon>
        <taxon>Bacillota</taxon>
        <taxon>Bacilli</taxon>
        <taxon>Bacillales</taxon>
        <taxon>Paenibacillaceae</taxon>
        <taxon>Paenibacillus</taxon>
    </lineage>
</organism>
<dbReference type="HOGENOM" id="CLU_1007759_0_0_9"/>